<gene>
    <name evidence="1" type="ORF">SDC9_162262</name>
</gene>
<reference evidence="1" key="1">
    <citation type="submission" date="2019-08" db="EMBL/GenBank/DDBJ databases">
        <authorList>
            <person name="Kucharzyk K."/>
            <person name="Murdoch R.W."/>
            <person name="Higgins S."/>
            <person name="Loffler F."/>
        </authorList>
    </citation>
    <scope>NUCLEOTIDE SEQUENCE</scope>
</reference>
<dbReference type="EMBL" id="VSSQ01061631">
    <property type="protein sequence ID" value="MPN14933.1"/>
    <property type="molecule type" value="Genomic_DNA"/>
</dbReference>
<proteinExistence type="predicted"/>
<evidence type="ECO:0000313" key="1">
    <source>
        <dbReference type="EMBL" id="MPN14933.1"/>
    </source>
</evidence>
<comment type="caution">
    <text evidence="1">The sequence shown here is derived from an EMBL/GenBank/DDBJ whole genome shotgun (WGS) entry which is preliminary data.</text>
</comment>
<sequence>MRTTVSPPKIMAHGALIGKESSTTLLAIDASIFPASFASQSRVEVKIKGLYPRVSAVFAADAQRALTLPVIIVSTFSSFLGVSDLSISLSF</sequence>
<dbReference type="AlphaFoldDB" id="A0A645FS81"/>
<accession>A0A645FS81</accession>
<protein>
    <submittedName>
        <fullName evidence="1">Uncharacterized protein</fullName>
    </submittedName>
</protein>
<name>A0A645FS81_9ZZZZ</name>
<organism evidence="1">
    <name type="scientific">bioreactor metagenome</name>
    <dbReference type="NCBI Taxonomy" id="1076179"/>
    <lineage>
        <taxon>unclassified sequences</taxon>
        <taxon>metagenomes</taxon>
        <taxon>ecological metagenomes</taxon>
    </lineage>
</organism>